<comment type="caution">
    <text evidence="1">The sequence shown here is derived from an EMBL/GenBank/DDBJ whole genome shotgun (WGS) entry which is preliminary data.</text>
</comment>
<dbReference type="RefSeq" id="WP_018947147.1">
    <property type="nucleotide sequence ID" value="NZ_MUZR01000015.1"/>
</dbReference>
<sequence length="68" mass="7398">MSRPIEFVAFACPWCGEPGETTIDMVSNEGEWVEDCAVCCSPIVFRCRKPAECGGDDVPEVEAEREGG</sequence>
<dbReference type="OrthoDB" id="9814566at2"/>
<reference evidence="1 2" key="1">
    <citation type="submission" date="2017-02" db="EMBL/GenBank/DDBJ databases">
        <title>Genomic diversity within the haloalkaliphilic genus Thioalkalivibrio.</title>
        <authorList>
            <person name="Ahn A.-C."/>
            <person name="Meier-Kolthoff J."/>
            <person name="Overmars L."/>
            <person name="Richter M."/>
            <person name="Woyke T."/>
            <person name="Sorokin D.Y."/>
            <person name="Muyzer G."/>
        </authorList>
    </citation>
    <scope>NUCLEOTIDE SEQUENCE [LARGE SCALE GENOMIC DNA]</scope>
    <source>
        <strain evidence="1 2">HL17</strain>
    </source>
</reference>
<dbReference type="InterPro" id="IPR025990">
    <property type="entry name" value="zinc_ribbon_bacterial"/>
</dbReference>
<organism evidence="1 2">
    <name type="scientific">Thioalkalivibrio halophilus</name>
    <dbReference type="NCBI Taxonomy" id="252474"/>
    <lineage>
        <taxon>Bacteria</taxon>
        <taxon>Pseudomonadati</taxon>
        <taxon>Pseudomonadota</taxon>
        <taxon>Gammaproteobacteria</taxon>
        <taxon>Chromatiales</taxon>
        <taxon>Ectothiorhodospiraceae</taxon>
        <taxon>Thioalkalivibrio</taxon>
    </lineage>
</organism>
<dbReference type="EMBL" id="MUZR01000015">
    <property type="protein sequence ID" value="OOC10483.1"/>
    <property type="molecule type" value="Genomic_DNA"/>
</dbReference>
<accession>A0A1V3A071</accession>
<name>A0A1V3A071_9GAMM</name>
<evidence type="ECO:0000313" key="1">
    <source>
        <dbReference type="EMBL" id="OOC10483.1"/>
    </source>
</evidence>
<dbReference type="Pfam" id="PF14255">
    <property type="entry name" value="Zn_ribbon_21"/>
    <property type="match status" value="1"/>
</dbReference>
<dbReference type="STRING" id="252474.B1A74_05575"/>
<proteinExistence type="predicted"/>
<gene>
    <name evidence="1" type="ORF">B1A74_05575</name>
</gene>
<dbReference type="Proteomes" id="UP000189177">
    <property type="component" value="Unassembled WGS sequence"/>
</dbReference>
<keyword evidence="2" id="KW-1185">Reference proteome</keyword>
<dbReference type="AlphaFoldDB" id="A0A1V3A071"/>
<evidence type="ECO:0000313" key="2">
    <source>
        <dbReference type="Proteomes" id="UP000189177"/>
    </source>
</evidence>
<protein>
    <submittedName>
        <fullName evidence="1">CPXCG motif-containing cysteine-rich protein</fullName>
    </submittedName>
</protein>